<evidence type="ECO:0000256" key="3">
    <source>
        <dbReference type="ARBA" id="ARBA00023125"/>
    </source>
</evidence>
<dbReference type="Gene3D" id="1.10.10.60">
    <property type="entry name" value="Homeodomain-like"/>
    <property type="match status" value="1"/>
</dbReference>
<dbReference type="SMART" id="SM00389">
    <property type="entry name" value="HOX"/>
    <property type="match status" value="1"/>
</dbReference>
<keyword evidence="2" id="KW-0805">Transcription regulation</keyword>
<dbReference type="PANTHER" id="PTHR24331:SF6">
    <property type="entry name" value="HOMEOBOX PROTEIN DBX1"/>
    <property type="match status" value="1"/>
</dbReference>
<dbReference type="CDD" id="cd00086">
    <property type="entry name" value="homeodomain"/>
    <property type="match status" value="1"/>
</dbReference>
<comment type="similarity">
    <text evidence="7">Belongs to the H2.0 homeobox family.</text>
</comment>
<dbReference type="GO" id="GO:0003677">
    <property type="term" value="F:DNA binding"/>
    <property type="evidence" value="ECO:0007669"/>
    <property type="project" value="UniProtKB-UniRule"/>
</dbReference>
<feature type="compositionally biased region" description="Polar residues" evidence="10">
    <location>
        <begin position="244"/>
        <end position="255"/>
    </location>
</feature>
<dbReference type="AlphaFoldDB" id="A0AAX7VCQ3"/>
<evidence type="ECO:0000313" key="12">
    <source>
        <dbReference type="Ensembl" id="ENSACLP00000080363.1"/>
    </source>
</evidence>
<keyword evidence="13" id="KW-1185">Reference proteome</keyword>
<dbReference type="Proteomes" id="UP000265100">
    <property type="component" value="Chromosome 7"/>
</dbReference>
<dbReference type="GeneTree" id="ENSGT00950000183093"/>
<sequence length="313" mass="34847">MMFPCAALSPTLYPGFLRVPATLSASLSESAAQGRGTGFLVEDHISQHVGYIHRTFSSLSSGDILPFSAGSRSFPRTTEPSTETSGQLSRSSPGSVYAASPDYLKFGVGTILAPSTWSREFLIPISFSTKSLSLPFLDRSLYPYIRASDFTASASVVPVPGTFSWPLSPRGKPRRGMLRRAVFSDLQRKGLERTFEKQKYISKPDRKKLASKLDLKDTQVKIWFQNRRMKWRNSKERELLSTGGCRQQTLPTKTNPHPDLTDVGSTYSHRLSRIAPYNHESHLCCHHRNPSTLSESGKQSELSQSDSEEITVL</sequence>
<name>A0AAX7VCQ3_ASTCA</name>
<feature type="region of interest" description="Disordered" evidence="10">
    <location>
        <begin position="288"/>
        <end position="313"/>
    </location>
</feature>
<evidence type="ECO:0000256" key="9">
    <source>
        <dbReference type="RuleBase" id="RU000682"/>
    </source>
</evidence>
<dbReference type="InterPro" id="IPR001356">
    <property type="entry name" value="HD"/>
</dbReference>
<evidence type="ECO:0000256" key="2">
    <source>
        <dbReference type="ARBA" id="ARBA00023015"/>
    </source>
</evidence>
<dbReference type="InterPro" id="IPR017970">
    <property type="entry name" value="Homeobox_CS"/>
</dbReference>
<keyword evidence="4 8" id="KW-0371">Homeobox</keyword>
<evidence type="ECO:0000256" key="8">
    <source>
        <dbReference type="PROSITE-ProRule" id="PRU00108"/>
    </source>
</evidence>
<dbReference type="SUPFAM" id="SSF46689">
    <property type="entry name" value="Homeodomain-like"/>
    <property type="match status" value="1"/>
</dbReference>
<reference evidence="12" key="1">
    <citation type="submission" date="2018-05" db="EMBL/GenBank/DDBJ databases">
        <authorList>
            <person name="Datahose"/>
        </authorList>
    </citation>
    <scope>NUCLEOTIDE SEQUENCE</scope>
</reference>
<dbReference type="GO" id="GO:0000981">
    <property type="term" value="F:DNA-binding transcription factor activity, RNA polymerase II-specific"/>
    <property type="evidence" value="ECO:0007669"/>
    <property type="project" value="InterPro"/>
</dbReference>
<evidence type="ECO:0000256" key="7">
    <source>
        <dbReference type="ARBA" id="ARBA00038504"/>
    </source>
</evidence>
<evidence type="ECO:0000259" key="11">
    <source>
        <dbReference type="PROSITE" id="PS50071"/>
    </source>
</evidence>
<reference evidence="12" key="2">
    <citation type="submission" date="2025-08" db="UniProtKB">
        <authorList>
            <consortium name="Ensembl"/>
        </authorList>
    </citation>
    <scope>IDENTIFICATION</scope>
</reference>
<feature type="domain" description="Homeobox" evidence="11">
    <location>
        <begin position="174"/>
        <end position="234"/>
    </location>
</feature>
<keyword evidence="6 8" id="KW-0539">Nucleus</keyword>
<dbReference type="GO" id="GO:0021515">
    <property type="term" value="P:cell differentiation in spinal cord"/>
    <property type="evidence" value="ECO:0007669"/>
    <property type="project" value="TreeGrafter"/>
</dbReference>
<comment type="subcellular location">
    <subcellularLocation>
        <location evidence="8 9">Nucleus</location>
    </subcellularLocation>
</comment>
<evidence type="ECO:0000256" key="4">
    <source>
        <dbReference type="ARBA" id="ARBA00023155"/>
    </source>
</evidence>
<proteinExistence type="inferred from homology"/>
<dbReference type="InterPro" id="IPR009057">
    <property type="entry name" value="Homeodomain-like_sf"/>
</dbReference>
<dbReference type="PROSITE" id="PS50071">
    <property type="entry name" value="HOMEOBOX_2"/>
    <property type="match status" value="1"/>
</dbReference>
<feature type="region of interest" description="Disordered" evidence="10">
    <location>
        <begin position="70"/>
        <end position="94"/>
    </location>
</feature>
<organism evidence="12 13">
    <name type="scientific">Astatotilapia calliptera</name>
    <name type="common">Eastern happy</name>
    <name type="synonym">Chromis callipterus</name>
    <dbReference type="NCBI Taxonomy" id="8154"/>
    <lineage>
        <taxon>Eukaryota</taxon>
        <taxon>Metazoa</taxon>
        <taxon>Chordata</taxon>
        <taxon>Craniata</taxon>
        <taxon>Vertebrata</taxon>
        <taxon>Euteleostomi</taxon>
        <taxon>Actinopterygii</taxon>
        <taxon>Neopterygii</taxon>
        <taxon>Teleostei</taxon>
        <taxon>Neoteleostei</taxon>
        <taxon>Acanthomorphata</taxon>
        <taxon>Ovalentaria</taxon>
        <taxon>Cichlomorphae</taxon>
        <taxon>Cichliformes</taxon>
        <taxon>Cichlidae</taxon>
        <taxon>African cichlids</taxon>
        <taxon>Pseudocrenilabrinae</taxon>
        <taxon>Haplochromini</taxon>
        <taxon>Astatotilapia</taxon>
    </lineage>
</organism>
<dbReference type="PANTHER" id="PTHR24331">
    <property type="entry name" value="DBX"/>
    <property type="match status" value="1"/>
</dbReference>
<dbReference type="Ensembl" id="ENSACLT00000057879.1">
    <property type="protein sequence ID" value="ENSACLP00000080363.1"/>
    <property type="gene ID" value="ENSACLG00000037359.1"/>
</dbReference>
<evidence type="ECO:0000256" key="1">
    <source>
        <dbReference type="ARBA" id="ARBA00022473"/>
    </source>
</evidence>
<evidence type="ECO:0000256" key="5">
    <source>
        <dbReference type="ARBA" id="ARBA00023163"/>
    </source>
</evidence>
<accession>A0AAX7VCQ3</accession>
<dbReference type="PRINTS" id="PR00024">
    <property type="entry name" value="HOMEOBOX"/>
</dbReference>
<keyword evidence="1" id="KW-0217">Developmental protein</keyword>
<keyword evidence="5" id="KW-0804">Transcription</keyword>
<dbReference type="PROSITE" id="PS00027">
    <property type="entry name" value="HOMEOBOX_1"/>
    <property type="match status" value="1"/>
</dbReference>
<keyword evidence="3 8" id="KW-0238">DNA-binding</keyword>
<protein>
    <recommendedName>
        <fullName evidence="11">Homeobox domain-containing protein</fullName>
    </recommendedName>
</protein>
<dbReference type="InterPro" id="IPR051662">
    <property type="entry name" value="H2.0_Homeobox_NeuralPatt"/>
</dbReference>
<evidence type="ECO:0000313" key="13">
    <source>
        <dbReference type="Proteomes" id="UP000265100"/>
    </source>
</evidence>
<dbReference type="InterPro" id="IPR020479">
    <property type="entry name" value="HD_metazoa"/>
</dbReference>
<dbReference type="Pfam" id="PF00046">
    <property type="entry name" value="Homeodomain"/>
    <property type="match status" value="1"/>
</dbReference>
<reference evidence="12" key="3">
    <citation type="submission" date="2025-09" db="UniProtKB">
        <authorList>
            <consortium name="Ensembl"/>
        </authorList>
    </citation>
    <scope>IDENTIFICATION</scope>
</reference>
<evidence type="ECO:0000256" key="10">
    <source>
        <dbReference type="SAM" id="MobiDB-lite"/>
    </source>
</evidence>
<feature type="compositionally biased region" description="Polar residues" evidence="10">
    <location>
        <begin position="290"/>
        <end position="305"/>
    </location>
</feature>
<dbReference type="FunFam" id="1.10.10.60:FF:000177">
    <property type="entry name" value="Homeobox protein DBX1"/>
    <property type="match status" value="1"/>
</dbReference>
<feature type="region of interest" description="Disordered" evidence="10">
    <location>
        <begin position="238"/>
        <end position="265"/>
    </location>
</feature>
<dbReference type="GO" id="GO:0005634">
    <property type="term" value="C:nucleus"/>
    <property type="evidence" value="ECO:0007669"/>
    <property type="project" value="UniProtKB-SubCell"/>
</dbReference>
<evidence type="ECO:0000256" key="6">
    <source>
        <dbReference type="ARBA" id="ARBA00023242"/>
    </source>
</evidence>
<feature type="DNA-binding region" description="Homeobox" evidence="8">
    <location>
        <begin position="176"/>
        <end position="235"/>
    </location>
</feature>